<reference evidence="1 2" key="1">
    <citation type="submission" date="2016-03" db="EMBL/GenBank/DDBJ databases">
        <title>Comparative genomics of the ectomycorrhizal sister species Rhizopogon vinicolor and Rhizopogon vesiculosus (Basidiomycota: Boletales) reveals a divergence of the mating type B locus.</title>
        <authorList>
            <person name="Mujic A.B."/>
            <person name="Kuo A."/>
            <person name="Tritt A."/>
            <person name="Lipzen A."/>
            <person name="Chen C."/>
            <person name="Johnson J."/>
            <person name="Sharma A."/>
            <person name="Barry K."/>
            <person name="Grigoriev I.V."/>
            <person name="Spatafora J.W."/>
        </authorList>
    </citation>
    <scope>NUCLEOTIDE SEQUENCE [LARGE SCALE GENOMIC DNA]</scope>
    <source>
        <strain evidence="1 2">AM-OR11-056</strain>
    </source>
</reference>
<protein>
    <submittedName>
        <fullName evidence="1">Uncharacterized protein</fullName>
    </submittedName>
</protein>
<dbReference type="Proteomes" id="UP000183567">
    <property type="component" value="Unassembled WGS sequence"/>
</dbReference>
<evidence type="ECO:0000313" key="2">
    <source>
        <dbReference type="Proteomes" id="UP000183567"/>
    </source>
</evidence>
<comment type="caution">
    <text evidence="1">The sequence shown here is derived from an EMBL/GenBank/DDBJ whole genome shotgun (WGS) entry which is preliminary data.</text>
</comment>
<name>A0A1J8Q285_9AGAM</name>
<keyword evidence="2" id="KW-1185">Reference proteome</keyword>
<gene>
    <name evidence="1" type="ORF">AZE42_12765</name>
</gene>
<dbReference type="EMBL" id="LVVM01003289">
    <property type="protein sequence ID" value="OJA15181.1"/>
    <property type="molecule type" value="Genomic_DNA"/>
</dbReference>
<evidence type="ECO:0000313" key="1">
    <source>
        <dbReference type="EMBL" id="OJA15181.1"/>
    </source>
</evidence>
<proteinExistence type="predicted"/>
<organism evidence="1 2">
    <name type="scientific">Rhizopogon vesiculosus</name>
    <dbReference type="NCBI Taxonomy" id="180088"/>
    <lineage>
        <taxon>Eukaryota</taxon>
        <taxon>Fungi</taxon>
        <taxon>Dikarya</taxon>
        <taxon>Basidiomycota</taxon>
        <taxon>Agaricomycotina</taxon>
        <taxon>Agaricomycetes</taxon>
        <taxon>Agaricomycetidae</taxon>
        <taxon>Boletales</taxon>
        <taxon>Suillineae</taxon>
        <taxon>Rhizopogonaceae</taxon>
        <taxon>Rhizopogon</taxon>
    </lineage>
</organism>
<dbReference type="AlphaFoldDB" id="A0A1J8Q285"/>
<sequence length="70" mass="8145">MRWLSPDRLGAKVLVNWYPLVSGYGLGIKNTRLRREASYFKASCWSYGNRKSKYAYLSQCYITPLFKAVT</sequence>
<accession>A0A1J8Q285</accession>